<accession>A0A9D3YE78</accession>
<organism evidence="1 2">
    <name type="scientific">Dreissena polymorpha</name>
    <name type="common">Zebra mussel</name>
    <name type="synonym">Mytilus polymorpha</name>
    <dbReference type="NCBI Taxonomy" id="45954"/>
    <lineage>
        <taxon>Eukaryota</taxon>
        <taxon>Metazoa</taxon>
        <taxon>Spiralia</taxon>
        <taxon>Lophotrochozoa</taxon>
        <taxon>Mollusca</taxon>
        <taxon>Bivalvia</taxon>
        <taxon>Autobranchia</taxon>
        <taxon>Heteroconchia</taxon>
        <taxon>Euheterodonta</taxon>
        <taxon>Imparidentia</taxon>
        <taxon>Neoheterodontei</taxon>
        <taxon>Myida</taxon>
        <taxon>Dreissenoidea</taxon>
        <taxon>Dreissenidae</taxon>
        <taxon>Dreissena</taxon>
    </lineage>
</organism>
<comment type="caution">
    <text evidence="1">The sequence shown here is derived from an EMBL/GenBank/DDBJ whole genome shotgun (WGS) entry which is preliminary data.</text>
</comment>
<reference evidence="1" key="1">
    <citation type="journal article" date="2019" name="bioRxiv">
        <title>The Genome of the Zebra Mussel, Dreissena polymorpha: A Resource for Invasive Species Research.</title>
        <authorList>
            <person name="McCartney M.A."/>
            <person name="Auch B."/>
            <person name="Kono T."/>
            <person name="Mallez S."/>
            <person name="Zhang Y."/>
            <person name="Obille A."/>
            <person name="Becker A."/>
            <person name="Abrahante J.E."/>
            <person name="Garbe J."/>
            <person name="Badalamenti J.P."/>
            <person name="Herman A."/>
            <person name="Mangelson H."/>
            <person name="Liachko I."/>
            <person name="Sullivan S."/>
            <person name="Sone E.D."/>
            <person name="Koren S."/>
            <person name="Silverstein K.A.T."/>
            <person name="Beckman K.B."/>
            <person name="Gohl D.M."/>
        </authorList>
    </citation>
    <scope>NUCLEOTIDE SEQUENCE</scope>
    <source>
        <strain evidence="1">Duluth1</strain>
        <tissue evidence="1">Whole animal</tissue>
    </source>
</reference>
<name>A0A9D3YE78_DREPO</name>
<gene>
    <name evidence="1" type="ORF">DPMN_073900</name>
</gene>
<keyword evidence="2" id="KW-1185">Reference proteome</keyword>
<evidence type="ECO:0000313" key="1">
    <source>
        <dbReference type="EMBL" id="KAH3698954.1"/>
    </source>
</evidence>
<reference evidence="1" key="2">
    <citation type="submission" date="2020-11" db="EMBL/GenBank/DDBJ databases">
        <authorList>
            <person name="McCartney M.A."/>
            <person name="Auch B."/>
            <person name="Kono T."/>
            <person name="Mallez S."/>
            <person name="Becker A."/>
            <person name="Gohl D.M."/>
            <person name="Silverstein K.A.T."/>
            <person name="Koren S."/>
            <person name="Bechman K.B."/>
            <person name="Herman A."/>
            <person name="Abrahante J.E."/>
            <person name="Garbe J."/>
        </authorList>
    </citation>
    <scope>NUCLEOTIDE SEQUENCE</scope>
    <source>
        <strain evidence="1">Duluth1</strain>
        <tissue evidence="1">Whole animal</tissue>
    </source>
</reference>
<evidence type="ECO:0000313" key="2">
    <source>
        <dbReference type="Proteomes" id="UP000828390"/>
    </source>
</evidence>
<proteinExistence type="predicted"/>
<dbReference type="Proteomes" id="UP000828390">
    <property type="component" value="Unassembled WGS sequence"/>
</dbReference>
<sequence>MAPIDPVSCLSLTSPRDYSCERTRRGGICSINGILLVARIGIGRSSTNEPYGQLVVKYCTDLSAVNVMA</sequence>
<dbReference type="AlphaFoldDB" id="A0A9D3YE78"/>
<dbReference type="EMBL" id="JAIWYP010000015">
    <property type="protein sequence ID" value="KAH3698954.1"/>
    <property type="molecule type" value="Genomic_DNA"/>
</dbReference>
<protein>
    <submittedName>
        <fullName evidence="1">Uncharacterized protein</fullName>
    </submittedName>
</protein>